<dbReference type="GO" id="GO:0030688">
    <property type="term" value="C:preribosome, small subunit precursor"/>
    <property type="evidence" value="ECO:0007669"/>
    <property type="project" value="TreeGrafter"/>
</dbReference>
<dbReference type="Proteomes" id="UP000824998">
    <property type="component" value="Unassembled WGS sequence"/>
</dbReference>
<comment type="function">
    <text evidence="1">Involved in rRNA processing.</text>
</comment>
<dbReference type="AlphaFoldDB" id="A0A9P7YI42"/>
<feature type="compositionally biased region" description="Basic and acidic residues" evidence="10">
    <location>
        <begin position="1"/>
        <end position="17"/>
    </location>
</feature>
<comment type="subcellular location">
    <subcellularLocation>
        <location evidence="2">Nucleus</location>
        <location evidence="2">Nucleolus</location>
    </subcellularLocation>
</comment>
<evidence type="ECO:0000256" key="3">
    <source>
        <dbReference type="ARBA" id="ARBA00006916"/>
    </source>
</evidence>
<evidence type="ECO:0000256" key="6">
    <source>
        <dbReference type="ARBA" id="ARBA00022552"/>
    </source>
</evidence>
<evidence type="ECO:0000256" key="1">
    <source>
        <dbReference type="ARBA" id="ARBA00002773"/>
    </source>
</evidence>
<name>A0A9P7YI42_9HELO</name>
<comment type="similarity">
    <text evidence="3">Belongs to the EFG1 family.</text>
</comment>
<dbReference type="GO" id="GO:0005730">
    <property type="term" value="C:nucleolus"/>
    <property type="evidence" value="ECO:0007669"/>
    <property type="project" value="UniProtKB-SubCell"/>
</dbReference>
<comment type="caution">
    <text evidence="11">The sequence shown here is derived from an EMBL/GenBank/DDBJ whole genome shotgun (WGS) entry which is preliminary data.</text>
</comment>
<protein>
    <recommendedName>
        <fullName evidence="4">rRNA-processing protein EFG1</fullName>
    </recommendedName>
    <alternativeName>
        <fullName evidence="5">rRNA-processing protein efg1</fullName>
    </alternativeName>
</protein>
<evidence type="ECO:0000256" key="8">
    <source>
        <dbReference type="ARBA" id="ARBA00023242"/>
    </source>
</evidence>
<feature type="coiled-coil region" evidence="9">
    <location>
        <begin position="77"/>
        <end position="151"/>
    </location>
</feature>
<evidence type="ECO:0000256" key="10">
    <source>
        <dbReference type="SAM" id="MobiDB-lite"/>
    </source>
</evidence>
<evidence type="ECO:0000256" key="2">
    <source>
        <dbReference type="ARBA" id="ARBA00004604"/>
    </source>
</evidence>
<feature type="region of interest" description="Disordered" evidence="10">
    <location>
        <begin position="1"/>
        <end position="52"/>
    </location>
</feature>
<dbReference type="PANTHER" id="PTHR33911">
    <property type="entry name" value="RRNA-PROCESSING PROTEIN EFG1"/>
    <property type="match status" value="1"/>
</dbReference>
<evidence type="ECO:0000256" key="7">
    <source>
        <dbReference type="ARBA" id="ARBA00023054"/>
    </source>
</evidence>
<gene>
    <name evidence="11" type="ORF">BJ875DRAFT_18637</name>
</gene>
<dbReference type="EMBL" id="MU251469">
    <property type="protein sequence ID" value="KAG9234248.1"/>
    <property type="molecule type" value="Genomic_DNA"/>
</dbReference>
<evidence type="ECO:0000256" key="4">
    <source>
        <dbReference type="ARBA" id="ARBA00018689"/>
    </source>
</evidence>
<keyword evidence="12" id="KW-1185">Reference proteome</keyword>
<dbReference type="Pfam" id="PF10153">
    <property type="entry name" value="Efg1"/>
    <property type="match status" value="1"/>
</dbReference>
<feature type="compositionally biased region" description="Acidic residues" evidence="10">
    <location>
        <begin position="289"/>
        <end position="301"/>
    </location>
</feature>
<feature type="region of interest" description="Disordered" evidence="10">
    <location>
        <begin position="173"/>
        <end position="192"/>
    </location>
</feature>
<keyword evidence="6" id="KW-0698">rRNA processing</keyword>
<sequence length="301" mass="34637">MPGKRKHEETEEKEVVHPSRQFQVPGSKPKLSKRPRNSEPPVHKKQAHASSVNVIKKRMRDVSRRLERAGDLPANVKLEDERALAAYEQELAAAEAEKIRQKMIKKYHMVRFFERQKATRQLKKLRKRLLESKSEEEVQALNEQMHIAEVDLNYTQYCPLSEIYISLYPVQKKHGAEGDDTPAPSKSGAKPPLWAEVEKCMEEGTLSKLRNRINTATIQKPKPLEARPSKPKRKTKLIIQPDTSGLNRRERRRKQHGDQDDGRKKNKSLGFEKNEIFGASQVAQWKEAEDGDDSDGGFFED</sequence>
<evidence type="ECO:0000256" key="9">
    <source>
        <dbReference type="SAM" id="Coils"/>
    </source>
</evidence>
<dbReference type="InterPro" id="IPR019310">
    <property type="entry name" value="Efg1"/>
</dbReference>
<dbReference type="GO" id="GO:0000462">
    <property type="term" value="P:maturation of SSU-rRNA from tricistronic rRNA transcript (SSU-rRNA, 5.8S rRNA, LSU-rRNA)"/>
    <property type="evidence" value="ECO:0007669"/>
    <property type="project" value="TreeGrafter"/>
</dbReference>
<keyword evidence="7 9" id="KW-0175">Coiled coil</keyword>
<evidence type="ECO:0000313" key="12">
    <source>
        <dbReference type="Proteomes" id="UP000824998"/>
    </source>
</evidence>
<dbReference type="PANTHER" id="PTHR33911:SF1">
    <property type="entry name" value="RRNA-PROCESSING PROTEIN EFG1"/>
    <property type="match status" value="1"/>
</dbReference>
<accession>A0A9P7YI42</accession>
<feature type="region of interest" description="Disordered" evidence="10">
    <location>
        <begin position="214"/>
        <end position="301"/>
    </location>
</feature>
<evidence type="ECO:0000256" key="5">
    <source>
        <dbReference type="ARBA" id="ARBA00019827"/>
    </source>
</evidence>
<dbReference type="OrthoDB" id="47732at2759"/>
<dbReference type="InterPro" id="IPR050786">
    <property type="entry name" value="EFG1_rRNA-proc"/>
</dbReference>
<reference evidence="11" key="1">
    <citation type="journal article" date="2021" name="IMA Fungus">
        <title>Genomic characterization of three marine fungi, including Emericellopsis atlantica sp. nov. with signatures of a generalist lifestyle and marine biomass degradation.</title>
        <authorList>
            <person name="Hagestad O.C."/>
            <person name="Hou L."/>
            <person name="Andersen J.H."/>
            <person name="Hansen E.H."/>
            <person name="Altermark B."/>
            <person name="Li C."/>
            <person name="Kuhnert E."/>
            <person name="Cox R.J."/>
            <person name="Crous P.W."/>
            <person name="Spatafora J.W."/>
            <person name="Lail K."/>
            <person name="Amirebrahimi M."/>
            <person name="Lipzen A."/>
            <person name="Pangilinan J."/>
            <person name="Andreopoulos W."/>
            <person name="Hayes R.D."/>
            <person name="Ng V."/>
            <person name="Grigoriev I.V."/>
            <person name="Jackson S.A."/>
            <person name="Sutton T.D.S."/>
            <person name="Dobson A.D.W."/>
            <person name="Rama T."/>
        </authorList>
    </citation>
    <scope>NUCLEOTIDE SEQUENCE</scope>
    <source>
        <strain evidence="11">TRa018bII</strain>
    </source>
</reference>
<keyword evidence="8" id="KW-0539">Nucleus</keyword>
<organism evidence="11 12">
    <name type="scientific">Amylocarpus encephaloides</name>
    <dbReference type="NCBI Taxonomy" id="45428"/>
    <lineage>
        <taxon>Eukaryota</taxon>
        <taxon>Fungi</taxon>
        <taxon>Dikarya</taxon>
        <taxon>Ascomycota</taxon>
        <taxon>Pezizomycotina</taxon>
        <taxon>Leotiomycetes</taxon>
        <taxon>Helotiales</taxon>
        <taxon>Helotiales incertae sedis</taxon>
        <taxon>Amylocarpus</taxon>
    </lineage>
</organism>
<evidence type="ECO:0000313" key="11">
    <source>
        <dbReference type="EMBL" id="KAG9234248.1"/>
    </source>
</evidence>
<proteinExistence type="inferred from homology"/>